<evidence type="ECO:0000313" key="2">
    <source>
        <dbReference type="Proteomes" id="UP000283003"/>
    </source>
</evidence>
<protein>
    <submittedName>
        <fullName evidence="1">Uncharacterized protein</fullName>
    </submittedName>
</protein>
<reference evidence="1 2" key="1">
    <citation type="submission" date="2018-12" db="EMBL/GenBank/DDBJ databases">
        <title>Croceicoccus ponticola sp. nov., a lipolytic bacterium isolated from seawater.</title>
        <authorList>
            <person name="Yoon J.-H."/>
        </authorList>
    </citation>
    <scope>NUCLEOTIDE SEQUENCE [LARGE SCALE GENOMIC DNA]</scope>
    <source>
        <strain evidence="1 2">GM-16</strain>
    </source>
</reference>
<gene>
    <name evidence="1" type="ORF">EKN06_11855</name>
</gene>
<keyword evidence="2" id="KW-1185">Reference proteome</keyword>
<evidence type="ECO:0000313" key="1">
    <source>
        <dbReference type="EMBL" id="RVQ66033.1"/>
    </source>
</evidence>
<accession>A0A437GVW5</accession>
<comment type="caution">
    <text evidence="1">The sequence shown here is derived from an EMBL/GenBank/DDBJ whole genome shotgun (WGS) entry which is preliminary data.</text>
</comment>
<dbReference type="EMBL" id="RXOL01000005">
    <property type="protein sequence ID" value="RVQ66033.1"/>
    <property type="molecule type" value="Genomic_DNA"/>
</dbReference>
<organism evidence="1 2">
    <name type="scientific">Croceicoccus ponticola</name>
    <dbReference type="NCBI Taxonomy" id="2217664"/>
    <lineage>
        <taxon>Bacteria</taxon>
        <taxon>Pseudomonadati</taxon>
        <taxon>Pseudomonadota</taxon>
        <taxon>Alphaproteobacteria</taxon>
        <taxon>Sphingomonadales</taxon>
        <taxon>Erythrobacteraceae</taxon>
        <taxon>Croceicoccus</taxon>
    </lineage>
</organism>
<proteinExistence type="predicted"/>
<sequence length="90" mass="9667">MAKTIGRLQIAIIKKGRAMPIRPTGSASGAMALQSNGCGQASARLVSARPSLFVPGQETAQFISVDWPLDCYAIIFRQILDTTNRPQHGL</sequence>
<dbReference type="RefSeq" id="WP_127613135.1">
    <property type="nucleotide sequence ID" value="NZ_RXOL01000005.1"/>
</dbReference>
<dbReference type="Proteomes" id="UP000283003">
    <property type="component" value="Unassembled WGS sequence"/>
</dbReference>
<name>A0A437GVW5_9SPHN</name>
<dbReference type="AlphaFoldDB" id="A0A437GVW5"/>